<keyword evidence="7" id="KW-1185">Reference proteome</keyword>
<keyword evidence="4" id="KW-0812">Transmembrane</keyword>
<dbReference type="AlphaFoldDB" id="A0A7X9X9J0"/>
<accession>A0A7X9X9J0</accession>
<dbReference type="CDD" id="cd04186">
    <property type="entry name" value="GT_2_like_c"/>
    <property type="match status" value="1"/>
</dbReference>
<evidence type="ECO:0000256" key="2">
    <source>
        <dbReference type="ARBA" id="ARBA00022676"/>
    </source>
</evidence>
<dbReference type="Pfam" id="PF00535">
    <property type="entry name" value="Glycos_transf_2"/>
    <property type="match status" value="1"/>
</dbReference>
<comment type="caution">
    <text evidence="6">The sequence shown here is derived from an EMBL/GenBank/DDBJ whole genome shotgun (WGS) entry which is preliminary data.</text>
</comment>
<keyword evidence="4" id="KW-0472">Membrane</keyword>
<keyword evidence="2" id="KW-0328">Glycosyltransferase</keyword>
<feature type="domain" description="Glycosyltransferase 2-like" evidence="5">
    <location>
        <begin position="3"/>
        <end position="175"/>
    </location>
</feature>
<gene>
    <name evidence="6" type="ORF">HHU12_12745</name>
</gene>
<dbReference type="GO" id="GO:0016757">
    <property type="term" value="F:glycosyltransferase activity"/>
    <property type="evidence" value="ECO:0007669"/>
    <property type="project" value="UniProtKB-KW"/>
</dbReference>
<evidence type="ECO:0000313" key="6">
    <source>
        <dbReference type="EMBL" id="NME68833.1"/>
    </source>
</evidence>
<dbReference type="SUPFAM" id="SSF53448">
    <property type="entry name" value="Nucleotide-diphospho-sugar transferases"/>
    <property type="match status" value="1"/>
</dbReference>
<protein>
    <submittedName>
        <fullName evidence="6">Glycosyltransferase family 2 protein</fullName>
    </submittedName>
</protein>
<dbReference type="InterPro" id="IPR029044">
    <property type="entry name" value="Nucleotide-diphossugar_trans"/>
</dbReference>
<dbReference type="Proteomes" id="UP000576082">
    <property type="component" value="Unassembled WGS sequence"/>
</dbReference>
<comment type="similarity">
    <text evidence="1">Belongs to the glycosyltransferase 2 family.</text>
</comment>
<dbReference type="InterPro" id="IPR001173">
    <property type="entry name" value="Glyco_trans_2-like"/>
</dbReference>
<evidence type="ECO:0000313" key="7">
    <source>
        <dbReference type="Proteomes" id="UP000576082"/>
    </source>
</evidence>
<evidence type="ECO:0000259" key="5">
    <source>
        <dbReference type="Pfam" id="PF00535"/>
    </source>
</evidence>
<dbReference type="RefSeq" id="WP_169657125.1">
    <property type="nucleotide sequence ID" value="NZ_JABANE010000030.1"/>
</dbReference>
<sequence>MLSIITVNFRQLDVTLELIKSLIQFAPKDSEWIIVDNGSQKDISKLLEQMDPRIKVVTSEENLGFAGGNNLGIEVSKGDFLFFINNDTIVTENSFQPLLESLEDEKVGMVCPKIHYYYTPNTIQYSGFTKINPFTGRNSVIGEREQDQGQYDSVRKTYFGHGAAMMLRRKVIDEVGGIPEAFFLYYEEMDWSKKIRKAGYEIHYNGKAKILHKESISVGKLSPLKEFYMTRNRILFMYRNYSLFYFIGFFFFFMILSFPKRYFFLLNKDKKLNNALKAGLYSALLYLFNKSMAQPKDGLKYA</sequence>
<dbReference type="Gene3D" id="3.90.550.10">
    <property type="entry name" value="Spore Coat Polysaccharide Biosynthesis Protein SpsA, Chain A"/>
    <property type="match status" value="1"/>
</dbReference>
<reference evidence="6 7" key="1">
    <citation type="submission" date="2020-04" db="EMBL/GenBank/DDBJ databases">
        <title>Flammeovirga sp. SR4, a novel species isolated from seawater.</title>
        <authorList>
            <person name="Wang X."/>
        </authorList>
    </citation>
    <scope>NUCLEOTIDE SEQUENCE [LARGE SCALE GENOMIC DNA]</scope>
    <source>
        <strain evidence="6 7">ATCC 23126</strain>
    </source>
</reference>
<name>A0A7X9X9J0_9BACT</name>
<keyword evidence="3 6" id="KW-0808">Transferase</keyword>
<dbReference type="PANTHER" id="PTHR43179">
    <property type="entry name" value="RHAMNOSYLTRANSFERASE WBBL"/>
    <property type="match status" value="1"/>
</dbReference>
<feature type="transmembrane region" description="Helical" evidence="4">
    <location>
        <begin position="241"/>
        <end position="259"/>
    </location>
</feature>
<keyword evidence="4" id="KW-1133">Transmembrane helix</keyword>
<dbReference type="EMBL" id="JABANE010000030">
    <property type="protein sequence ID" value="NME68833.1"/>
    <property type="molecule type" value="Genomic_DNA"/>
</dbReference>
<evidence type="ECO:0000256" key="3">
    <source>
        <dbReference type="ARBA" id="ARBA00022679"/>
    </source>
</evidence>
<organism evidence="6 7">
    <name type="scientific">Flammeovirga aprica JL-4</name>
    <dbReference type="NCBI Taxonomy" id="694437"/>
    <lineage>
        <taxon>Bacteria</taxon>
        <taxon>Pseudomonadati</taxon>
        <taxon>Bacteroidota</taxon>
        <taxon>Cytophagia</taxon>
        <taxon>Cytophagales</taxon>
        <taxon>Flammeovirgaceae</taxon>
        <taxon>Flammeovirga</taxon>
    </lineage>
</organism>
<evidence type="ECO:0000256" key="4">
    <source>
        <dbReference type="SAM" id="Phobius"/>
    </source>
</evidence>
<evidence type="ECO:0000256" key="1">
    <source>
        <dbReference type="ARBA" id="ARBA00006739"/>
    </source>
</evidence>
<proteinExistence type="inferred from homology"/>
<dbReference type="PANTHER" id="PTHR43179:SF12">
    <property type="entry name" value="GALACTOFURANOSYLTRANSFERASE GLFT2"/>
    <property type="match status" value="1"/>
</dbReference>